<gene>
    <name evidence="2" type="ORF">C2L64_29935</name>
    <name evidence="3" type="ORF">WQE_12631</name>
</gene>
<evidence type="ECO:0000313" key="4">
    <source>
        <dbReference type="Proteomes" id="UP000004980"/>
    </source>
</evidence>
<accession>A0AAN1MMD5</accession>
<reference evidence="2 5" key="2">
    <citation type="submission" date="2018-01" db="EMBL/GenBank/DDBJ databases">
        <title>Species boundaries and ecological features among Paraburkholderia terrae DSMZ17804T, P. hospita DSMZ17164T and P. caribensis DSMZ13236T.</title>
        <authorList>
            <person name="Pratama A.A."/>
        </authorList>
    </citation>
    <scope>NUCLEOTIDE SEQUENCE [LARGE SCALE GENOMIC DNA]</scope>
    <source>
        <strain evidence="2 5">DSM 17164</strain>
    </source>
</reference>
<organism evidence="2 5">
    <name type="scientific">Paraburkholderia hospita</name>
    <dbReference type="NCBI Taxonomy" id="169430"/>
    <lineage>
        <taxon>Bacteria</taxon>
        <taxon>Pseudomonadati</taxon>
        <taxon>Pseudomonadota</taxon>
        <taxon>Betaproteobacteria</taxon>
        <taxon>Burkholderiales</taxon>
        <taxon>Burkholderiaceae</taxon>
        <taxon>Paraburkholderia</taxon>
    </lineage>
</organism>
<proteinExistence type="predicted"/>
<name>A0AAN1MMD5_9BURK</name>
<protein>
    <submittedName>
        <fullName evidence="2">Uncharacterized protein</fullName>
    </submittedName>
</protein>
<dbReference type="EMBL" id="CP026106">
    <property type="protein sequence ID" value="AUT72386.1"/>
    <property type="molecule type" value="Genomic_DNA"/>
</dbReference>
<evidence type="ECO:0000313" key="2">
    <source>
        <dbReference type="EMBL" id="AUT72386.1"/>
    </source>
</evidence>
<evidence type="ECO:0000313" key="3">
    <source>
        <dbReference type="EMBL" id="EIN00722.1"/>
    </source>
</evidence>
<reference evidence="3 4" key="1">
    <citation type="journal article" date="2012" name="J. Bacteriol.">
        <title>Draft Genome Sequence of the Soil Bacterium Burkholderia terrae Strain BS001, Which Interacts with Fungal Surface Structures.</title>
        <authorList>
            <person name="Nazir R."/>
            <person name="Hansen M.A."/>
            <person name="Sorensen S."/>
            <person name="van Elsas J.D."/>
        </authorList>
    </citation>
    <scope>NUCLEOTIDE SEQUENCE [LARGE SCALE GENOMIC DNA]</scope>
    <source>
        <strain evidence="3 4">BS001</strain>
    </source>
</reference>
<dbReference type="KEGG" id="phs:C2L64_29935"/>
<feature type="region of interest" description="Disordered" evidence="1">
    <location>
        <begin position="132"/>
        <end position="173"/>
    </location>
</feature>
<evidence type="ECO:0000313" key="5">
    <source>
        <dbReference type="Proteomes" id="UP000236649"/>
    </source>
</evidence>
<evidence type="ECO:0000256" key="1">
    <source>
        <dbReference type="SAM" id="MobiDB-lite"/>
    </source>
</evidence>
<dbReference type="RefSeq" id="WP_007581078.1">
    <property type="nucleotide sequence ID" value="NZ_AKAU01000076.1"/>
</dbReference>
<dbReference type="Proteomes" id="UP000236649">
    <property type="component" value="Chromosome 2"/>
</dbReference>
<keyword evidence="4" id="KW-1185">Reference proteome</keyword>
<dbReference type="Proteomes" id="UP000004980">
    <property type="component" value="Unassembled WGS sequence"/>
</dbReference>
<dbReference type="GeneID" id="55532530"/>
<sequence length="173" mass="19242">MDDRFDRRELLLHLGDILEALSCLTKAGRPDAPVAQLAKEQDSFQEFGYLRALAPKMTVTEFSARVASAFFLWPKELLESELNRNALASTVQHDLFDGNPDGWKEYVVHVQKKVTWFGTGLPELKTSVSDESAHVATEEASPVEASVKAAPSVEWDTPDEKKGWPWPQPGSTS</sequence>
<dbReference type="EMBL" id="AKAU01000076">
    <property type="protein sequence ID" value="EIN00722.1"/>
    <property type="molecule type" value="Genomic_DNA"/>
</dbReference>
<dbReference type="AlphaFoldDB" id="A0AAN1MMD5"/>